<proteinExistence type="predicted"/>
<dbReference type="EMBL" id="AYRZ02000010">
    <property type="protein sequence ID" value="PHT70188.1"/>
    <property type="molecule type" value="Genomic_DNA"/>
</dbReference>
<dbReference type="Proteomes" id="UP000222542">
    <property type="component" value="Unassembled WGS sequence"/>
</dbReference>
<sequence length="91" mass="10126">MISDATRKKGLPPWDFAEKKVARKRAVGFIFKEKDDATSGLVVPKPDPDAQKHDVNAAQEHEITGFKEGFNATVVLQEQGYQLIDQCKSIP</sequence>
<reference evidence="1 2" key="1">
    <citation type="journal article" date="2014" name="Nat. Genet.">
        <title>Genome sequence of the hot pepper provides insights into the evolution of pungency in Capsicum species.</title>
        <authorList>
            <person name="Kim S."/>
            <person name="Park M."/>
            <person name="Yeom S.I."/>
            <person name="Kim Y.M."/>
            <person name="Lee J.M."/>
            <person name="Lee H.A."/>
            <person name="Seo E."/>
            <person name="Choi J."/>
            <person name="Cheong K."/>
            <person name="Kim K.T."/>
            <person name="Jung K."/>
            <person name="Lee G.W."/>
            <person name="Oh S.K."/>
            <person name="Bae C."/>
            <person name="Kim S.B."/>
            <person name="Lee H.Y."/>
            <person name="Kim S.Y."/>
            <person name="Kim M.S."/>
            <person name="Kang B.C."/>
            <person name="Jo Y.D."/>
            <person name="Yang H.B."/>
            <person name="Jeong H.J."/>
            <person name="Kang W.H."/>
            <person name="Kwon J.K."/>
            <person name="Shin C."/>
            <person name="Lim J.Y."/>
            <person name="Park J.H."/>
            <person name="Huh J.H."/>
            <person name="Kim J.S."/>
            <person name="Kim B.D."/>
            <person name="Cohen O."/>
            <person name="Paran I."/>
            <person name="Suh M.C."/>
            <person name="Lee S.B."/>
            <person name="Kim Y.K."/>
            <person name="Shin Y."/>
            <person name="Noh S.J."/>
            <person name="Park J."/>
            <person name="Seo Y.S."/>
            <person name="Kwon S.Y."/>
            <person name="Kim H.A."/>
            <person name="Park J.M."/>
            <person name="Kim H.J."/>
            <person name="Choi S.B."/>
            <person name="Bosland P.W."/>
            <person name="Reeves G."/>
            <person name="Jo S.H."/>
            <person name="Lee B.W."/>
            <person name="Cho H.T."/>
            <person name="Choi H.S."/>
            <person name="Lee M.S."/>
            <person name="Yu Y."/>
            <person name="Do Choi Y."/>
            <person name="Park B.S."/>
            <person name="van Deynze A."/>
            <person name="Ashrafi H."/>
            <person name="Hill T."/>
            <person name="Kim W.T."/>
            <person name="Pai H.S."/>
            <person name="Ahn H.K."/>
            <person name="Yeam I."/>
            <person name="Giovannoni J.J."/>
            <person name="Rose J.K."/>
            <person name="Sorensen I."/>
            <person name="Lee S.J."/>
            <person name="Kim R.W."/>
            <person name="Choi I.Y."/>
            <person name="Choi B.S."/>
            <person name="Lim J.S."/>
            <person name="Lee Y.H."/>
            <person name="Choi D."/>
        </authorList>
    </citation>
    <scope>NUCLEOTIDE SEQUENCE [LARGE SCALE GENOMIC DNA]</scope>
    <source>
        <strain evidence="2">cv. CM334</strain>
    </source>
</reference>
<evidence type="ECO:0000313" key="1">
    <source>
        <dbReference type="EMBL" id="PHT70188.1"/>
    </source>
</evidence>
<name>A0A2G2YKC1_CAPAN</name>
<comment type="caution">
    <text evidence="1">The sequence shown here is derived from an EMBL/GenBank/DDBJ whole genome shotgun (WGS) entry which is preliminary data.</text>
</comment>
<evidence type="ECO:0000313" key="2">
    <source>
        <dbReference type="Proteomes" id="UP000222542"/>
    </source>
</evidence>
<organism evidence="1 2">
    <name type="scientific">Capsicum annuum</name>
    <name type="common">Capsicum pepper</name>
    <dbReference type="NCBI Taxonomy" id="4072"/>
    <lineage>
        <taxon>Eukaryota</taxon>
        <taxon>Viridiplantae</taxon>
        <taxon>Streptophyta</taxon>
        <taxon>Embryophyta</taxon>
        <taxon>Tracheophyta</taxon>
        <taxon>Spermatophyta</taxon>
        <taxon>Magnoliopsida</taxon>
        <taxon>eudicotyledons</taxon>
        <taxon>Gunneridae</taxon>
        <taxon>Pentapetalae</taxon>
        <taxon>asterids</taxon>
        <taxon>lamiids</taxon>
        <taxon>Solanales</taxon>
        <taxon>Solanaceae</taxon>
        <taxon>Solanoideae</taxon>
        <taxon>Capsiceae</taxon>
        <taxon>Capsicum</taxon>
    </lineage>
</organism>
<keyword evidence="2" id="KW-1185">Reference proteome</keyword>
<dbReference type="Gramene" id="PHT70188">
    <property type="protein sequence ID" value="PHT70188"/>
    <property type="gene ID" value="T459_25292"/>
</dbReference>
<gene>
    <name evidence="1" type="ORF">T459_25292</name>
</gene>
<protein>
    <submittedName>
        <fullName evidence="1">Uncharacterized protein</fullName>
    </submittedName>
</protein>
<reference evidence="1 2" key="2">
    <citation type="journal article" date="2017" name="Genome Biol.">
        <title>New reference genome sequences of hot pepper reveal the massive evolution of plant disease-resistance genes by retroduplication.</title>
        <authorList>
            <person name="Kim S."/>
            <person name="Park J."/>
            <person name="Yeom S.I."/>
            <person name="Kim Y.M."/>
            <person name="Seo E."/>
            <person name="Kim K.T."/>
            <person name="Kim M.S."/>
            <person name="Lee J.M."/>
            <person name="Cheong K."/>
            <person name="Shin H.S."/>
            <person name="Kim S.B."/>
            <person name="Han K."/>
            <person name="Lee J."/>
            <person name="Park M."/>
            <person name="Lee H.A."/>
            <person name="Lee H.Y."/>
            <person name="Lee Y."/>
            <person name="Oh S."/>
            <person name="Lee J.H."/>
            <person name="Choi E."/>
            <person name="Choi E."/>
            <person name="Lee S.E."/>
            <person name="Jeon J."/>
            <person name="Kim H."/>
            <person name="Choi G."/>
            <person name="Song H."/>
            <person name="Lee J."/>
            <person name="Lee S.C."/>
            <person name="Kwon J.K."/>
            <person name="Lee H.Y."/>
            <person name="Koo N."/>
            <person name="Hong Y."/>
            <person name="Kim R.W."/>
            <person name="Kang W.H."/>
            <person name="Huh J.H."/>
            <person name="Kang B.C."/>
            <person name="Yang T.J."/>
            <person name="Lee Y.H."/>
            <person name="Bennetzen J.L."/>
            <person name="Choi D."/>
        </authorList>
    </citation>
    <scope>NUCLEOTIDE SEQUENCE [LARGE SCALE GENOMIC DNA]</scope>
    <source>
        <strain evidence="2">cv. CM334</strain>
    </source>
</reference>
<accession>A0A2G2YKC1</accession>
<dbReference type="AlphaFoldDB" id="A0A2G2YKC1"/>